<dbReference type="InterPro" id="IPR005335">
    <property type="entry name" value="Terminase_ssu"/>
</dbReference>
<dbReference type="Pfam" id="PF03592">
    <property type="entry name" value="Terminase_2"/>
    <property type="match status" value="1"/>
</dbReference>
<keyword evidence="2" id="KW-0231">Viral genome packaging</keyword>
<dbReference type="Gene3D" id="1.10.10.1400">
    <property type="entry name" value="Terminase, small subunit, N-terminal DNA-binding domain, HTH motif"/>
    <property type="match status" value="1"/>
</dbReference>
<organism evidence="3 4">
    <name type="scientific">[Eubacterium] siraeum</name>
    <dbReference type="NCBI Taxonomy" id="39492"/>
    <lineage>
        <taxon>Bacteria</taxon>
        <taxon>Bacillati</taxon>
        <taxon>Bacillota</taxon>
        <taxon>Clostridia</taxon>
        <taxon>Eubacteriales</taxon>
        <taxon>Oscillospiraceae</taxon>
        <taxon>Oscillospiraceae incertae sedis</taxon>
    </lineage>
</organism>
<dbReference type="PANTHER" id="PTHR41328">
    <property type="entry name" value="TERMINASE SMALL SUBUNIT-RELATED"/>
    <property type="match status" value="1"/>
</dbReference>
<protein>
    <submittedName>
        <fullName evidence="3">Terminase small subunit</fullName>
    </submittedName>
</protein>
<evidence type="ECO:0000313" key="4">
    <source>
        <dbReference type="Proteomes" id="UP001210809"/>
    </source>
</evidence>
<dbReference type="AlphaFoldDB" id="A0AAW6CXE0"/>
<gene>
    <name evidence="3" type="ORF">PNE09_00830</name>
</gene>
<dbReference type="InterPro" id="IPR038713">
    <property type="entry name" value="Terminase_Gp1_N_sf"/>
</dbReference>
<evidence type="ECO:0000256" key="1">
    <source>
        <dbReference type="ARBA" id="ARBA00022612"/>
    </source>
</evidence>
<keyword evidence="1" id="KW-1188">Viral release from host cell</keyword>
<evidence type="ECO:0000313" key="3">
    <source>
        <dbReference type="EMBL" id="MDB8002603.1"/>
    </source>
</evidence>
<dbReference type="PANTHER" id="PTHR41328:SF2">
    <property type="entry name" value="TERMINASE SMALL SUBUNIT"/>
    <property type="match status" value="1"/>
</dbReference>
<evidence type="ECO:0000256" key="2">
    <source>
        <dbReference type="ARBA" id="ARBA00023219"/>
    </source>
</evidence>
<sequence>MTERQKKFAEYYAQCGNAAQSAIQAGYSKKYANTNASKLLQNTTITEYIKQLTEDAQTARIMTARERQATLSDIAKDKQNELSDRIRAIDTLNKMTGEYVAKIQAEVRTSDKLSDVFAQIGGEGLDE</sequence>
<dbReference type="Proteomes" id="UP001210809">
    <property type="component" value="Unassembled WGS sequence"/>
</dbReference>
<reference evidence="3" key="1">
    <citation type="submission" date="2023-01" db="EMBL/GenBank/DDBJ databases">
        <title>Human gut microbiome strain richness.</title>
        <authorList>
            <person name="Chen-Liaw A."/>
        </authorList>
    </citation>
    <scope>NUCLEOTIDE SEQUENCE</scope>
    <source>
        <strain evidence="3">1001283st1_G1_1001283B150217_161031</strain>
    </source>
</reference>
<accession>A0AAW6CXE0</accession>
<name>A0AAW6CXE0_9FIRM</name>
<dbReference type="EMBL" id="JAQLXW010000001">
    <property type="protein sequence ID" value="MDB8002603.1"/>
    <property type="molecule type" value="Genomic_DNA"/>
</dbReference>
<comment type="caution">
    <text evidence="3">The sequence shown here is derived from an EMBL/GenBank/DDBJ whole genome shotgun (WGS) entry which is preliminary data.</text>
</comment>
<dbReference type="GO" id="GO:0051276">
    <property type="term" value="P:chromosome organization"/>
    <property type="evidence" value="ECO:0007669"/>
    <property type="project" value="InterPro"/>
</dbReference>
<dbReference type="InterPro" id="IPR052404">
    <property type="entry name" value="SPP1-like_terminase"/>
</dbReference>
<proteinExistence type="predicted"/>